<protein>
    <recommendedName>
        <fullName evidence="1">KAP NTPase domain-containing protein</fullName>
    </recommendedName>
</protein>
<dbReference type="EMBL" id="AMWJ02000001">
    <property type="protein sequence ID" value="NNJ14702.1"/>
    <property type="molecule type" value="Genomic_DNA"/>
</dbReference>
<evidence type="ECO:0000259" key="1">
    <source>
        <dbReference type="Pfam" id="PF07693"/>
    </source>
</evidence>
<organism evidence="2 3">
    <name type="scientific">Pseudomonas bharatica CSV86</name>
    <dbReference type="NCBI Taxonomy" id="1005395"/>
    <lineage>
        <taxon>Bacteria</taxon>
        <taxon>Pseudomonadati</taxon>
        <taxon>Pseudomonadota</taxon>
        <taxon>Gammaproteobacteria</taxon>
        <taxon>Pseudomonadales</taxon>
        <taxon>Pseudomonadaceae</taxon>
        <taxon>Pseudomonas</taxon>
        <taxon>Pseudomonas bharatica</taxon>
    </lineage>
</organism>
<keyword evidence="3" id="KW-1185">Reference proteome</keyword>
<dbReference type="AlphaFoldDB" id="A0A7K4EAN5"/>
<dbReference type="Pfam" id="PF07693">
    <property type="entry name" value="KAP_NTPase"/>
    <property type="match status" value="1"/>
</dbReference>
<dbReference type="RefSeq" id="WP_170394432.1">
    <property type="nucleotide sequence ID" value="NZ_AMWJ02000001.1"/>
</dbReference>
<dbReference type="Proteomes" id="UP000010448">
    <property type="component" value="Unassembled WGS sequence"/>
</dbReference>
<name>A0A7K4EAN5_9PSED</name>
<dbReference type="InterPro" id="IPR011646">
    <property type="entry name" value="KAP_P-loop"/>
</dbReference>
<evidence type="ECO:0000313" key="2">
    <source>
        <dbReference type="EMBL" id="NNJ14702.1"/>
    </source>
</evidence>
<reference evidence="2 3" key="1">
    <citation type="journal article" date="2013" name="Genome Announc.">
        <title>Genome Sequence of Naphthalene-Degrading Soil Bacterium Pseudomonas putida CSV86.</title>
        <authorList>
            <person name="Phale P.S."/>
            <person name="Paliwal V."/>
            <person name="Raju S.C."/>
            <person name="Modak A."/>
            <person name="Purohit H.J."/>
        </authorList>
    </citation>
    <scope>NUCLEOTIDE SEQUENCE [LARGE SCALE GENOMIC DNA]</scope>
    <source>
        <strain evidence="2 3">CSV86</strain>
    </source>
</reference>
<feature type="domain" description="KAP NTPase" evidence="1">
    <location>
        <begin position="2"/>
        <end position="133"/>
    </location>
</feature>
<proteinExistence type="predicted"/>
<sequence length="279" mass="32681">MIFIDELDRCRPNYAIETLERVKHLFDLDRIIFIISMNRDQLGKSIQGVYGSSFNGAHYLKRFIDVDYHLRTPSIKEYISVRLHEPEIESYFKSRRDGQYDHEHIIELMAYLASRFEYTPRDVNQLVGRLKLIFRSIPANHYLDESIMIPLLVLRQEAPALYNRYSKDPFCANEVIEFLAGSRIGQGTFEHRIAVMFGYLLRPAMDSQSKEGVERILAPWKEWHGQVAEMEKTSYPSEFQRAIKAVLEFATDDREFRGRRGISTVVFNRIELAGEINFS</sequence>
<accession>A0A7K4EAN5</accession>
<comment type="caution">
    <text evidence="2">The sequence shown here is derived from an EMBL/GenBank/DDBJ whole genome shotgun (WGS) entry which is preliminary data.</text>
</comment>
<evidence type="ECO:0000313" key="3">
    <source>
        <dbReference type="Proteomes" id="UP000010448"/>
    </source>
</evidence>
<gene>
    <name evidence="2" type="ORF">CSV86_005300</name>
</gene>